<dbReference type="CDD" id="cd00038">
    <property type="entry name" value="CAP_ED"/>
    <property type="match status" value="1"/>
</dbReference>
<feature type="chain" id="PRO_5021405409" evidence="2">
    <location>
        <begin position="27"/>
        <end position="546"/>
    </location>
</feature>
<dbReference type="PANTHER" id="PTHR10217:SF548">
    <property type="entry name" value="GH12235P"/>
    <property type="match status" value="1"/>
</dbReference>
<accession>A0A4Y2NDY0</accession>
<feature type="compositionally biased region" description="Acidic residues" evidence="1">
    <location>
        <begin position="340"/>
        <end position="357"/>
    </location>
</feature>
<dbReference type="InterPro" id="IPR018490">
    <property type="entry name" value="cNMP-bd_dom_sf"/>
</dbReference>
<feature type="compositionally biased region" description="Polar residues" evidence="1">
    <location>
        <begin position="306"/>
        <end position="315"/>
    </location>
</feature>
<feature type="region of interest" description="Disordered" evidence="1">
    <location>
        <begin position="287"/>
        <end position="422"/>
    </location>
</feature>
<dbReference type="InterPro" id="IPR014710">
    <property type="entry name" value="RmlC-like_jellyroll"/>
</dbReference>
<dbReference type="GO" id="GO:0005242">
    <property type="term" value="F:inward rectifier potassium channel activity"/>
    <property type="evidence" value="ECO:0007669"/>
    <property type="project" value="TreeGrafter"/>
</dbReference>
<keyword evidence="2" id="KW-0732">Signal</keyword>
<dbReference type="InterPro" id="IPR050818">
    <property type="entry name" value="KCNH_animal-type"/>
</dbReference>
<dbReference type="PANTHER" id="PTHR10217">
    <property type="entry name" value="VOLTAGE AND LIGAND GATED POTASSIUM CHANNEL"/>
    <property type="match status" value="1"/>
</dbReference>
<evidence type="ECO:0000256" key="1">
    <source>
        <dbReference type="SAM" id="MobiDB-lite"/>
    </source>
</evidence>
<proteinExistence type="predicted"/>
<name>A0A4Y2NDY0_ARAVE</name>
<dbReference type="EMBL" id="BGPR01008967">
    <property type="protein sequence ID" value="GBN37153.1"/>
    <property type="molecule type" value="Genomic_DNA"/>
</dbReference>
<reference evidence="3 4" key="1">
    <citation type="journal article" date="2019" name="Sci. Rep.">
        <title>Orb-weaving spider Araneus ventricosus genome elucidates the spidroin gene catalogue.</title>
        <authorList>
            <person name="Kono N."/>
            <person name="Nakamura H."/>
            <person name="Ohtoshi R."/>
            <person name="Moran D.A.P."/>
            <person name="Shinohara A."/>
            <person name="Yoshida Y."/>
            <person name="Fujiwara M."/>
            <person name="Mori M."/>
            <person name="Tomita M."/>
            <person name="Arakawa K."/>
        </authorList>
    </citation>
    <scope>NUCLEOTIDE SEQUENCE [LARGE SCALE GENOMIC DNA]</scope>
</reference>
<dbReference type="Proteomes" id="UP000499080">
    <property type="component" value="Unassembled WGS sequence"/>
</dbReference>
<keyword evidence="4" id="KW-1185">Reference proteome</keyword>
<sequence length="546" mass="60132">MMMRQPISKWLSAITWMSVLRDVGLGMMDQSDGRPDRQIYRALITSYGEHIFKRYIGKDDIFGENPCIHTSVGKSRCNVRALTYCDLHKILREDLLDVLDMYPEFQEHFSQNLEITFGLRDEDQAGVDPDLFRNKISFRPASLSEDEDPRIYAYQYPRPRRKRTNRHSFMGEGIAGFSDFDDEDDQRRFSCHGTLEFSPDKAGQDVTPANLNFSSRSDKKPNLRDSISGVAESVTNLTSAIFGGSAITKPSSSGPSLTTNHPPRRTSAQDVRVDIWTRPVTLTRSSTSLKHFKERPHLLGPGEQAATASSSTGSHVSRKMAFLVSPIDGPSGSTTHTLLDDDEAGADGDVDEDDDVDKADGTPASKLRSRQSKSSQGRVTTTSSAPPTSTSGHKSTSSSMTIPLSCSSSTAHTPGDELSPDQPICDRTCDELSKLDVRVDDLSKQIEGLDYKISNEMQSVIQMLNRLIEAQHLPPLEVVAPPSIPATTGATATDLPPLTMALRSSSVQLPPLDKSRIRVYRRAISLQGTPVPMDNNFRQLLGKGSK</sequence>
<feature type="compositionally biased region" description="Polar residues" evidence="1">
    <location>
        <begin position="248"/>
        <end position="269"/>
    </location>
</feature>
<feature type="region of interest" description="Disordered" evidence="1">
    <location>
        <begin position="244"/>
        <end position="271"/>
    </location>
</feature>
<organism evidence="3 4">
    <name type="scientific">Araneus ventricosus</name>
    <name type="common">Orbweaver spider</name>
    <name type="synonym">Epeira ventricosa</name>
    <dbReference type="NCBI Taxonomy" id="182803"/>
    <lineage>
        <taxon>Eukaryota</taxon>
        <taxon>Metazoa</taxon>
        <taxon>Ecdysozoa</taxon>
        <taxon>Arthropoda</taxon>
        <taxon>Chelicerata</taxon>
        <taxon>Arachnida</taxon>
        <taxon>Araneae</taxon>
        <taxon>Araneomorphae</taxon>
        <taxon>Entelegynae</taxon>
        <taxon>Araneoidea</taxon>
        <taxon>Araneidae</taxon>
        <taxon>Araneus</taxon>
    </lineage>
</organism>
<dbReference type="GO" id="GO:0005886">
    <property type="term" value="C:plasma membrane"/>
    <property type="evidence" value="ECO:0007669"/>
    <property type="project" value="TreeGrafter"/>
</dbReference>
<dbReference type="AlphaFoldDB" id="A0A4Y2NDY0"/>
<evidence type="ECO:0000256" key="2">
    <source>
        <dbReference type="SAM" id="SignalP"/>
    </source>
</evidence>
<dbReference type="GO" id="GO:0042391">
    <property type="term" value="P:regulation of membrane potential"/>
    <property type="evidence" value="ECO:0007669"/>
    <property type="project" value="TreeGrafter"/>
</dbReference>
<feature type="signal peptide" evidence="2">
    <location>
        <begin position="1"/>
        <end position="26"/>
    </location>
</feature>
<comment type="caution">
    <text evidence="3">The sequence shown here is derived from an EMBL/GenBank/DDBJ whole genome shotgun (WGS) entry which is preliminary data.</text>
</comment>
<dbReference type="OrthoDB" id="432483at2759"/>
<feature type="compositionally biased region" description="Polar residues" evidence="1">
    <location>
        <begin position="402"/>
        <end position="412"/>
    </location>
</feature>
<protein>
    <submittedName>
        <fullName evidence="3">Potassium voltage-gated channel subfamily H member 7</fullName>
    </submittedName>
</protein>
<feature type="region of interest" description="Disordered" evidence="1">
    <location>
        <begin position="195"/>
        <end position="224"/>
    </location>
</feature>
<evidence type="ECO:0000313" key="3">
    <source>
        <dbReference type="EMBL" id="GBN37153.1"/>
    </source>
</evidence>
<dbReference type="SUPFAM" id="SSF51206">
    <property type="entry name" value="cAMP-binding domain-like"/>
    <property type="match status" value="1"/>
</dbReference>
<dbReference type="InterPro" id="IPR000595">
    <property type="entry name" value="cNMP-bd_dom"/>
</dbReference>
<dbReference type="Gene3D" id="2.60.120.10">
    <property type="entry name" value="Jelly Rolls"/>
    <property type="match status" value="1"/>
</dbReference>
<feature type="compositionally biased region" description="Low complexity" evidence="1">
    <location>
        <begin position="372"/>
        <end position="401"/>
    </location>
</feature>
<evidence type="ECO:0000313" key="4">
    <source>
        <dbReference type="Proteomes" id="UP000499080"/>
    </source>
</evidence>
<gene>
    <name evidence="3" type="primary">KCNH7_1</name>
    <name evidence="3" type="ORF">AVEN_61516_1</name>
</gene>